<gene>
    <name evidence="2" type="primary">LOC113076243</name>
</gene>
<sequence length="213" mass="23213">MEAAYELTACRHGHGDHLPSHHGHGGRLFTCSCSLFQSYLMKLSILCHRLHCGGPLIRPVVLLSHLLGCGGPLLRPVGLLSRLLGCSGPLHRPGGLLSHLLGCGGRLLHPGGLLSRLLNCGGHLLRLGGLQFHLLHPGFLICWLRPGPLNCLIHPGYLLSHHSLSLFPSMNLAPPSLPLILHHSTPPPLPGLFVLFLLFFQRSIWKLLLGWWG</sequence>
<dbReference type="KEGG" id="caua:113076243"/>
<reference evidence="2" key="1">
    <citation type="submission" date="2025-08" db="UniProtKB">
        <authorList>
            <consortium name="RefSeq"/>
        </authorList>
    </citation>
    <scope>IDENTIFICATION</scope>
    <source>
        <strain evidence="2">Wakin</strain>
        <tissue evidence="2">Muscle</tissue>
    </source>
</reference>
<dbReference type="Proteomes" id="UP000515129">
    <property type="component" value="Unplaced"/>
</dbReference>
<dbReference type="GeneID" id="113076243"/>
<keyword evidence="1" id="KW-1185">Reference proteome</keyword>
<evidence type="ECO:0000313" key="1">
    <source>
        <dbReference type="Proteomes" id="UP000515129"/>
    </source>
</evidence>
<dbReference type="AlphaFoldDB" id="A0A6P6N8W4"/>
<accession>A0A6P6N8W4</accession>
<name>A0A6P6N8W4_CARAU</name>
<dbReference type="RefSeq" id="XP_026104686.1">
    <property type="nucleotide sequence ID" value="XM_026248901.1"/>
</dbReference>
<organism evidence="1 2">
    <name type="scientific">Carassius auratus</name>
    <name type="common">Goldfish</name>
    <dbReference type="NCBI Taxonomy" id="7957"/>
    <lineage>
        <taxon>Eukaryota</taxon>
        <taxon>Metazoa</taxon>
        <taxon>Chordata</taxon>
        <taxon>Craniata</taxon>
        <taxon>Vertebrata</taxon>
        <taxon>Euteleostomi</taxon>
        <taxon>Actinopterygii</taxon>
        <taxon>Neopterygii</taxon>
        <taxon>Teleostei</taxon>
        <taxon>Ostariophysi</taxon>
        <taxon>Cypriniformes</taxon>
        <taxon>Cyprinidae</taxon>
        <taxon>Cyprininae</taxon>
        <taxon>Carassius</taxon>
    </lineage>
</organism>
<evidence type="ECO:0000313" key="2">
    <source>
        <dbReference type="RefSeq" id="XP_026104686.1"/>
    </source>
</evidence>
<protein>
    <submittedName>
        <fullName evidence="2">Uncharacterized protein LOC113076243</fullName>
    </submittedName>
</protein>
<proteinExistence type="predicted"/>